<dbReference type="Pfam" id="PF00128">
    <property type="entry name" value="Alpha-amylase"/>
    <property type="match status" value="2"/>
</dbReference>
<dbReference type="CDD" id="cd11325">
    <property type="entry name" value="AmyAc_GTHase"/>
    <property type="match status" value="1"/>
</dbReference>
<dbReference type="EMBL" id="CAXAMN010007058">
    <property type="protein sequence ID" value="CAK9020198.1"/>
    <property type="molecule type" value="Genomic_DNA"/>
</dbReference>
<dbReference type="Gene3D" id="3.20.20.80">
    <property type="entry name" value="Glycosidases"/>
    <property type="match status" value="1"/>
</dbReference>
<dbReference type="SMART" id="SM00642">
    <property type="entry name" value="Aamy"/>
    <property type="match status" value="1"/>
</dbReference>
<dbReference type="PIRSF" id="PIRSF000463">
    <property type="entry name" value="GlgB"/>
    <property type="match status" value="1"/>
</dbReference>
<name>A0ABP0K0P3_9DINO</name>
<gene>
    <name evidence="3" type="ORF">CCMP2556_LOCUS13968</name>
</gene>
<dbReference type="InterPro" id="IPR004193">
    <property type="entry name" value="Glyco_hydro_13_N"/>
</dbReference>
<dbReference type="InterPro" id="IPR017853">
    <property type="entry name" value="GH"/>
</dbReference>
<dbReference type="InterPro" id="IPR013780">
    <property type="entry name" value="Glyco_hydro_b"/>
</dbReference>
<evidence type="ECO:0000313" key="4">
    <source>
        <dbReference type="Proteomes" id="UP001642484"/>
    </source>
</evidence>
<dbReference type="InterPro" id="IPR037439">
    <property type="entry name" value="Branching_enzy"/>
</dbReference>
<feature type="region of interest" description="Disordered" evidence="1">
    <location>
        <begin position="598"/>
        <end position="626"/>
    </location>
</feature>
<evidence type="ECO:0000256" key="1">
    <source>
        <dbReference type="SAM" id="MobiDB-lite"/>
    </source>
</evidence>
<dbReference type="InterPro" id="IPR006047">
    <property type="entry name" value="GH13_cat_dom"/>
</dbReference>
<dbReference type="PANTHER" id="PTHR43651:SF11">
    <property type="entry name" value="MALTO-OLIGOSYLTREHALOSE TREHALOHYDROLASE"/>
    <property type="match status" value="1"/>
</dbReference>
<evidence type="ECO:0000313" key="3">
    <source>
        <dbReference type="EMBL" id="CAK9020198.1"/>
    </source>
</evidence>
<dbReference type="Gene3D" id="2.60.40.10">
    <property type="entry name" value="Immunoglobulins"/>
    <property type="match status" value="1"/>
</dbReference>
<feature type="domain" description="Glycosyl hydrolase family 13 catalytic" evidence="2">
    <location>
        <begin position="150"/>
        <end position="505"/>
    </location>
</feature>
<reference evidence="3 4" key="1">
    <citation type="submission" date="2024-02" db="EMBL/GenBank/DDBJ databases">
        <authorList>
            <person name="Chen Y."/>
            <person name="Shah S."/>
            <person name="Dougan E. K."/>
            <person name="Thang M."/>
            <person name="Chan C."/>
        </authorList>
    </citation>
    <scope>NUCLEOTIDE SEQUENCE [LARGE SCALE GENOMIC DNA]</scope>
</reference>
<dbReference type="Gene3D" id="2.60.40.1180">
    <property type="entry name" value="Golgi alpha-mannosidase II"/>
    <property type="match status" value="1"/>
</dbReference>
<sequence length="626" mass="69994">MGYVLRCSCFRVCASLRLCWQCSLGRHGAGFQPLPSGGAVVKIYAPHATQVSIVGSWNGWMPDSLVNLSDGWWELNISSEPTRDYLFQIGAAYKIFLVSEDGRSYWRPDPWSRLQDGTTLGNSLTYFDEKFQWTDANWSMPHWDTLVIYELHVGSFCAYEGWTGTATLDMCIPKLEHLVELGINAVELLPVAEFDGTVDWGYTTAYPFAVEVSYGGQDAFKRFVNACHQKGLAVLLDVVYNHLGPMDLPLWQFDGWSNGTGLGGIYFYNDHRAETPWAHTRPNYGVPDVRRFFVDNALFWLDTMHCDGLRVDGVSFIRLWGGSETNRSAGTFNPEGELFLKELSAAVRKTGKMLIAEDLQGNMSLTEELPKGLGFNSQWDGRFHWTLLKNLRQPDAWRNMSDLQQAILADLGGGVRRTIYAESHDEAGRFRLPLAISGRRDSWVGSRLSALATALVMLSPGIPLIFQGQEFALQELFSAHQPMDWSQLASHRGTFKLHQDLVALRRVQGLGSGTGVNVTADETNKILTLHRWKENWPSSTSAPSAPSARSVFAIFNFQRRALVNFDVTFPKGVDWNLALNTADARYYNMATVFHEEDQGPGAFTPIESPQAGSTGTLLGRNRRTSS</sequence>
<dbReference type="SUPFAM" id="SSF51445">
    <property type="entry name" value="(Trans)glycosidases"/>
    <property type="match status" value="1"/>
</dbReference>
<dbReference type="Proteomes" id="UP001642484">
    <property type="component" value="Unassembled WGS sequence"/>
</dbReference>
<organism evidence="3 4">
    <name type="scientific">Durusdinium trenchii</name>
    <dbReference type="NCBI Taxonomy" id="1381693"/>
    <lineage>
        <taxon>Eukaryota</taxon>
        <taxon>Sar</taxon>
        <taxon>Alveolata</taxon>
        <taxon>Dinophyceae</taxon>
        <taxon>Suessiales</taxon>
        <taxon>Symbiodiniaceae</taxon>
        <taxon>Durusdinium</taxon>
    </lineage>
</organism>
<dbReference type="PANTHER" id="PTHR43651">
    <property type="entry name" value="1,4-ALPHA-GLUCAN-BRANCHING ENZYME"/>
    <property type="match status" value="1"/>
</dbReference>
<protein>
    <recommendedName>
        <fullName evidence="2">Glycosyl hydrolase family 13 catalytic domain-containing protein</fullName>
    </recommendedName>
</protein>
<proteinExistence type="predicted"/>
<keyword evidence="4" id="KW-1185">Reference proteome</keyword>
<evidence type="ECO:0000259" key="2">
    <source>
        <dbReference type="SMART" id="SM00642"/>
    </source>
</evidence>
<dbReference type="InterPro" id="IPR013783">
    <property type="entry name" value="Ig-like_fold"/>
</dbReference>
<comment type="caution">
    <text evidence="3">The sequence shown here is derived from an EMBL/GenBank/DDBJ whole genome shotgun (WGS) entry which is preliminary data.</text>
</comment>
<accession>A0ABP0K0P3</accession>
<dbReference type="InterPro" id="IPR014756">
    <property type="entry name" value="Ig_E-set"/>
</dbReference>
<dbReference type="Pfam" id="PF02922">
    <property type="entry name" value="CBM_48"/>
    <property type="match status" value="1"/>
</dbReference>
<dbReference type="SUPFAM" id="SSF81296">
    <property type="entry name" value="E set domains"/>
    <property type="match status" value="1"/>
</dbReference>